<reference evidence="1" key="1">
    <citation type="journal article" date="2017" name="Science">
        <title>Giant viruses with an expanded complement of translation system components.</title>
        <authorList>
            <person name="Schulz F."/>
            <person name="Yutin N."/>
            <person name="Ivanova N.N."/>
            <person name="Ortega D.R."/>
            <person name="Lee T.K."/>
            <person name="Vierheilig J."/>
            <person name="Daims H."/>
            <person name="Horn M."/>
            <person name="Wagner M."/>
            <person name="Jensen G.J."/>
            <person name="Kyrpides N.C."/>
            <person name="Koonin E.V."/>
            <person name="Woyke T."/>
        </authorList>
    </citation>
    <scope>NUCLEOTIDE SEQUENCE</scope>
    <source>
        <strain evidence="1">KNV1</strain>
    </source>
</reference>
<proteinExistence type="predicted"/>
<protein>
    <submittedName>
        <fullName evidence="1">Uncharacterized protein</fullName>
    </submittedName>
</protein>
<evidence type="ECO:0000313" key="1">
    <source>
        <dbReference type="EMBL" id="ARF11392.1"/>
    </source>
</evidence>
<dbReference type="EMBL" id="KY684108">
    <property type="protein sequence ID" value="ARF11392.1"/>
    <property type="molecule type" value="Genomic_DNA"/>
</dbReference>
<name>A0A1V0SI46_9VIRU</name>
<organism evidence="1">
    <name type="scientific">Klosneuvirus KNV1</name>
    <dbReference type="NCBI Taxonomy" id="1977640"/>
    <lineage>
        <taxon>Viruses</taxon>
        <taxon>Varidnaviria</taxon>
        <taxon>Bamfordvirae</taxon>
        <taxon>Nucleocytoviricota</taxon>
        <taxon>Megaviricetes</taxon>
        <taxon>Imitervirales</taxon>
        <taxon>Mimiviridae</taxon>
        <taxon>Klosneuvirinae</taxon>
        <taxon>Klosneuvirus</taxon>
    </lineage>
</organism>
<accession>A0A1V0SI46</accession>
<gene>
    <name evidence="1" type="ORF">Klosneuvirus_1_249</name>
</gene>
<sequence>MPEFFEEELQKIILDDTNGVLAGLTILHKQLALLNIFWVGPGMFKNDVQTLDI</sequence>